<reference evidence="2 3" key="3">
    <citation type="journal article" date="2013" name="Rice">
        <title>Improvement of the Oryza sativa Nipponbare reference genome using next generation sequence and optical map data.</title>
        <authorList>
            <person name="Kawahara Y."/>
            <person name="de la Bastide M."/>
            <person name="Hamilton J.P."/>
            <person name="Kanamori H."/>
            <person name="McCombie W.R."/>
            <person name="Ouyang S."/>
            <person name="Schwartz D.C."/>
            <person name="Tanaka T."/>
            <person name="Wu J."/>
            <person name="Zhou S."/>
            <person name="Childs K.L."/>
            <person name="Davidson R.M."/>
            <person name="Lin H."/>
            <person name="Quesada-Ocampo L."/>
            <person name="Vaillancourt B."/>
            <person name="Sakai H."/>
            <person name="Lee S.S."/>
            <person name="Kim J."/>
            <person name="Numa H."/>
            <person name="Itoh T."/>
            <person name="Buell C.R."/>
            <person name="Matsumoto T."/>
        </authorList>
    </citation>
    <scope>NUCLEOTIDE SEQUENCE [LARGE SCALE GENOMIC DNA]</scope>
    <source>
        <strain evidence="3">cv. Nipponbare</strain>
    </source>
</reference>
<keyword evidence="3" id="KW-1185">Reference proteome</keyword>
<evidence type="ECO:0000256" key="1">
    <source>
        <dbReference type="SAM" id="MobiDB-lite"/>
    </source>
</evidence>
<dbReference type="PaxDb" id="39947-A0A0P0VA64"/>
<accession>A0A0P0VA64</accession>
<name>A0A0P0VA64_ORYSJ</name>
<dbReference type="EMBL" id="AP014957">
    <property type="protein sequence ID" value="BAS75134.1"/>
    <property type="molecule type" value="Genomic_DNA"/>
</dbReference>
<gene>
    <name evidence="2" type="ordered locus">Os01g0838500</name>
    <name evidence="2" type="ORF">OSNPB_010838500</name>
</gene>
<organism evidence="2 3">
    <name type="scientific">Oryza sativa subsp. japonica</name>
    <name type="common">Rice</name>
    <dbReference type="NCBI Taxonomy" id="39947"/>
    <lineage>
        <taxon>Eukaryota</taxon>
        <taxon>Viridiplantae</taxon>
        <taxon>Streptophyta</taxon>
        <taxon>Embryophyta</taxon>
        <taxon>Tracheophyta</taxon>
        <taxon>Spermatophyta</taxon>
        <taxon>Magnoliopsida</taxon>
        <taxon>Liliopsida</taxon>
        <taxon>Poales</taxon>
        <taxon>Poaceae</taxon>
        <taxon>BOP clade</taxon>
        <taxon>Oryzoideae</taxon>
        <taxon>Oryzeae</taxon>
        <taxon>Oryzinae</taxon>
        <taxon>Oryza</taxon>
        <taxon>Oryza sativa</taxon>
    </lineage>
</organism>
<reference evidence="2 3" key="2">
    <citation type="journal article" date="2013" name="Plant Cell Physiol.">
        <title>Rice Annotation Project Database (RAP-DB): an integrative and interactive database for rice genomics.</title>
        <authorList>
            <person name="Sakai H."/>
            <person name="Lee S.S."/>
            <person name="Tanaka T."/>
            <person name="Numa H."/>
            <person name="Kim J."/>
            <person name="Kawahara Y."/>
            <person name="Wakimoto H."/>
            <person name="Yang C.C."/>
            <person name="Iwamoto M."/>
            <person name="Abe T."/>
            <person name="Yamada Y."/>
            <person name="Muto A."/>
            <person name="Inokuchi H."/>
            <person name="Ikemura T."/>
            <person name="Matsumoto T."/>
            <person name="Sasaki T."/>
            <person name="Itoh T."/>
        </authorList>
    </citation>
    <scope>NUCLEOTIDE SEQUENCE [LARGE SCALE GENOMIC DNA]</scope>
    <source>
        <strain evidence="3">cv. Nipponbare</strain>
    </source>
</reference>
<proteinExistence type="predicted"/>
<dbReference type="InParanoid" id="A0A0P0VA64"/>
<evidence type="ECO:0000313" key="3">
    <source>
        <dbReference type="Proteomes" id="UP000059680"/>
    </source>
</evidence>
<feature type="region of interest" description="Disordered" evidence="1">
    <location>
        <begin position="63"/>
        <end position="88"/>
    </location>
</feature>
<sequence length="151" mass="17287">MQTRCHCTEQRSAYWCGSSQSSGRRLLRMPPVPTAEREQYDRSPSPQPLLYRLLPHLPHHYRLCDSHPPTLPHTQKKKKNPQSGYQLLPPRLESSLLGRVDVDNEEGKDTMERRMIGMEVVRWRGGGQRAFDSGASRVKTTKHGARQGCAR</sequence>
<evidence type="ECO:0000313" key="2">
    <source>
        <dbReference type="EMBL" id="BAS75134.1"/>
    </source>
</evidence>
<protein>
    <submittedName>
        <fullName evidence="2">Os01g0838500 protein</fullName>
    </submittedName>
</protein>
<reference evidence="3" key="1">
    <citation type="journal article" date="2005" name="Nature">
        <title>The map-based sequence of the rice genome.</title>
        <authorList>
            <consortium name="International rice genome sequencing project (IRGSP)"/>
            <person name="Matsumoto T."/>
            <person name="Wu J."/>
            <person name="Kanamori H."/>
            <person name="Katayose Y."/>
            <person name="Fujisawa M."/>
            <person name="Namiki N."/>
            <person name="Mizuno H."/>
            <person name="Yamamoto K."/>
            <person name="Antonio B.A."/>
            <person name="Baba T."/>
            <person name="Sakata K."/>
            <person name="Nagamura Y."/>
            <person name="Aoki H."/>
            <person name="Arikawa K."/>
            <person name="Arita K."/>
            <person name="Bito T."/>
            <person name="Chiden Y."/>
            <person name="Fujitsuka N."/>
            <person name="Fukunaka R."/>
            <person name="Hamada M."/>
            <person name="Harada C."/>
            <person name="Hayashi A."/>
            <person name="Hijishita S."/>
            <person name="Honda M."/>
            <person name="Hosokawa S."/>
            <person name="Ichikawa Y."/>
            <person name="Idonuma A."/>
            <person name="Iijima M."/>
            <person name="Ikeda M."/>
            <person name="Ikeno M."/>
            <person name="Ito K."/>
            <person name="Ito S."/>
            <person name="Ito T."/>
            <person name="Ito Y."/>
            <person name="Ito Y."/>
            <person name="Iwabuchi A."/>
            <person name="Kamiya K."/>
            <person name="Karasawa W."/>
            <person name="Kurita K."/>
            <person name="Katagiri S."/>
            <person name="Kikuta A."/>
            <person name="Kobayashi H."/>
            <person name="Kobayashi N."/>
            <person name="Machita K."/>
            <person name="Maehara T."/>
            <person name="Masukawa M."/>
            <person name="Mizubayashi T."/>
            <person name="Mukai Y."/>
            <person name="Nagasaki H."/>
            <person name="Nagata Y."/>
            <person name="Naito S."/>
            <person name="Nakashima M."/>
            <person name="Nakama Y."/>
            <person name="Nakamichi Y."/>
            <person name="Nakamura M."/>
            <person name="Meguro A."/>
            <person name="Negishi M."/>
            <person name="Ohta I."/>
            <person name="Ohta T."/>
            <person name="Okamoto M."/>
            <person name="Ono N."/>
            <person name="Saji S."/>
            <person name="Sakaguchi M."/>
            <person name="Sakai K."/>
            <person name="Shibata M."/>
            <person name="Shimokawa T."/>
            <person name="Song J."/>
            <person name="Takazaki Y."/>
            <person name="Terasawa K."/>
            <person name="Tsugane M."/>
            <person name="Tsuji K."/>
            <person name="Ueda S."/>
            <person name="Waki K."/>
            <person name="Yamagata H."/>
            <person name="Yamamoto M."/>
            <person name="Yamamoto S."/>
            <person name="Yamane H."/>
            <person name="Yoshiki S."/>
            <person name="Yoshihara R."/>
            <person name="Yukawa K."/>
            <person name="Zhong H."/>
            <person name="Yano M."/>
            <person name="Yuan Q."/>
            <person name="Ouyang S."/>
            <person name="Liu J."/>
            <person name="Jones K.M."/>
            <person name="Gansberger K."/>
            <person name="Moffat K."/>
            <person name="Hill J."/>
            <person name="Bera J."/>
            <person name="Fadrosh D."/>
            <person name="Jin S."/>
            <person name="Johri S."/>
            <person name="Kim M."/>
            <person name="Overton L."/>
            <person name="Reardon M."/>
            <person name="Tsitrin T."/>
            <person name="Vuong H."/>
            <person name="Weaver B."/>
            <person name="Ciecko A."/>
            <person name="Tallon L."/>
            <person name="Jackson J."/>
            <person name="Pai G."/>
            <person name="Aken S.V."/>
            <person name="Utterback T."/>
            <person name="Reidmuller S."/>
            <person name="Feldblyum T."/>
            <person name="Hsiao J."/>
            <person name="Zismann V."/>
            <person name="Iobst S."/>
            <person name="de Vazeille A.R."/>
            <person name="Buell C.R."/>
            <person name="Ying K."/>
            <person name="Li Y."/>
            <person name="Lu T."/>
            <person name="Huang Y."/>
            <person name="Zhao Q."/>
            <person name="Feng Q."/>
            <person name="Zhang L."/>
            <person name="Zhu J."/>
            <person name="Weng Q."/>
            <person name="Mu J."/>
            <person name="Lu Y."/>
            <person name="Fan D."/>
            <person name="Liu Y."/>
            <person name="Guan J."/>
            <person name="Zhang Y."/>
            <person name="Yu S."/>
            <person name="Liu X."/>
            <person name="Zhang Y."/>
            <person name="Hong G."/>
            <person name="Han B."/>
            <person name="Choisne N."/>
            <person name="Demange N."/>
            <person name="Orjeda G."/>
            <person name="Samain S."/>
            <person name="Cattolico L."/>
            <person name="Pelletier E."/>
            <person name="Couloux A."/>
            <person name="Segurens B."/>
            <person name="Wincker P."/>
            <person name="D'Hont A."/>
            <person name="Scarpelli C."/>
            <person name="Weissenbach J."/>
            <person name="Salanoubat M."/>
            <person name="Quetier F."/>
            <person name="Yu Y."/>
            <person name="Kim H.R."/>
            <person name="Rambo T."/>
            <person name="Currie J."/>
            <person name="Collura K."/>
            <person name="Luo M."/>
            <person name="Yang T."/>
            <person name="Ammiraju J.S.S."/>
            <person name="Engler F."/>
            <person name="Soderlund C."/>
            <person name="Wing R.A."/>
            <person name="Palmer L.E."/>
            <person name="de la Bastide M."/>
            <person name="Spiegel L."/>
            <person name="Nascimento L."/>
            <person name="Zutavern T."/>
            <person name="O'Shaughnessy A."/>
            <person name="Dike S."/>
            <person name="Dedhia N."/>
            <person name="Preston R."/>
            <person name="Balija V."/>
            <person name="McCombie W.R."/>
            <person name="Chow T."/>
            <person name="Chen H."/>
            <person name="Chung M."/>
            <person name="Chen C."/>
            <person name="Shaw J."/>
            <person name="Wu H."/>
            <person name="Hsiao K."/>
            <person name="Chao Y."/>
            <person name="Chu M."/>
            <person name="Cheng C."/>
            <person name="Hour A."/>
            <person name="Lee P."/>
            <person name="Lin S."/>
            <person name="Lin Y."/>
            <person name="Liou J."/>
            <person name="Liu S."/>
            <person name="Hsing Y."/>
            <person name="Raghuvanshi S."/>
            <person name="Mohanty A."/>
            <person name="Bharti A.K."/>
            <person name="Gaur A."/>
            <person name="Gupta V."/>
            <person name="Kumar D."/>
            <person name="Ravi V."/>
            <person name="Vij S."/>
            <person name="Kapur A."/>
            <person name="Khurana P."/>
            <person name="Khurana P."/>
            <person name="Khurana J.P."/>
            <person name="Tyagi A.K."/>
            <person name="Gaikwad K."/>
            <person name="Singh A."/>
            <person name="Dalal V."/>
            <person name="Srivastava S."/>
            <person name="Dixit A."/>
            <person name="Pal A.K."/>
            <person name="Ghazi I.A."/>
            <person name="Yadav M."/>
            <person name="Pandit A."/>
            <person name="Bhargava A."/>
            <person name="Sureshbabu K."/>
            <person name="Batra K."/>
            <person name="Sharma T.R."/>
            <person name="Mohapatra T."/>
            <person name="Singh N.K."/>
            <person name="Messing J."/>
            <person name="Nelson A.B."/>
            <person name="Fuks G."/>
            <person name="Kavchok S."/>
            <person name="Keizer G."/>
            <person name="Linton E."/>
            <person name="Llaca V."/>
            <person name="Song R."/>
            <person name="Tanyolac B."/>
            <person name="Young S."/>
            <person name="Ho-Il K."/>
            <person name="Hahn J.H."/>
            <person name="Sangsakoo G."/>
            <person name="Vanavichit A."/>
            <person name="de Mattos Luiz.A.T."/>
            <person name="Zimmer P.D."/>
            <person name="Malone G."/>
            <person name="Dellagostin O."/>
            <person name="de Oliveira A.C."/>
            <person name="Bevan M."/>
            <person name="Bancroft I."/>
            <person name="Minx P."/>
            <person name="Cordum H."/>
            <person name="Wilson R."/>
            <person name="Cheng Z."/>
            <person name="Jin W."/>
            <person name="Jiang J."/>
            <person name="Leong S.A."/>
            <person name="Iwama H."/>
            <person name="Gojobori T."/>
            <person name="Itoh T."/>
            <person name="Niimura Y."/>
            <person name="Fujii Y."/>
            <person name="Habara T."/>
            <person name="Sakai H."/>
            <person name="Sato Y."/>
            <person name="Wilson G."/>
            <person name="Kumar K."/>
            <person name="McCouch S."/>
            <person name="Juretic N."/>
            <person name="Hoen D."/>
            <person name="Wright S."/>
            <person name="Bruskiewich R."/>
            <person name="Bureau T."/>
            <person name="Miyao A."/>
            <person name="Hirochika H."/>
            <person name="Nishikawa T."/>
            <person name="Kadowaki K."/>
            <person name="Sugiura M."/>
            <person name="Burr B."/>
            <person name="Sasaki T."/>
        </authorList>
    </citation>
    <scope>NUCLEOTIDE SEQUENCE [LARGE SCALE GENOMIC DNA]</scope>
    <source>
        <strain evidence="3">cv. Nipponbare</strain>
    </source>
</reference>
<feature type="region of interest" description="Disordered" evidence="1">
    <location>
        <begin position="131"/>
        <end position="151"/>
    </location>
</feature>
<dbReference type="Proteomes" id="UP000059680">
    <property type="component" value="Chromosome 1"/>
</dbReference>
<dbReference type="AlphaFoldDB" id="A0A0P0VA64"/>